<reference evidence="1" key="1">
    <citation type="journal article" date="2014" name="BMC Infect. Dis.">
        <title>Serological and molecular detection of Toscana and other Phleboviruses in patients and sandflies in Tunisia.</title>
        <authorList>
            <person name="Fezaa O."/>
            <person name="M'ghirbi Y."/>
            <person name="Savellini G.G."/>
            <person name="Ammari L."/>
            <person name="Hogga N."/>
            <person name="Triki H."/>
            <person name="Cusi M.G."/>
            <person name="Bouattour A."/>
        </authorList>
    </citation>
    <scope>NUCLEOTIDE SEQUENCE</scope>
    <source>
        <strain evidence="1">240</strain>
    </source>
</reference>
<keyword evidence="1" id="KW-0808">Transferase</keyword>
<dbReference type="GO" id="GO:0003968">
    <property type="term" value="F:RNA-directed RNA polymerase activity"/>
    <property type="evidence" value="ECO:0007669"/>
    <property type="project" value="UniProtKB-KW"/>
</dbReference>
<protein>
    <submittedName>
        <fullName evidence="1">RNA-dependent RNA polymerase</fullName>
    </submittedName>
</protein>
<organismHost>
    <name type="scientific">Phlebotomus perniciosus</name>
    <name type="common">Phlebotomine sand fly</name>
    <dbReference type="NCBI Taxonomy" id="13204"/>
</organismHost>
<dbReference type="EMBL" id="AB904909">
    <property type="protein sequence ID" value="BAP76018.1"/>
    <property type="molecule type" value="Viral_cRNA"/>
</dbReference>
<feature type="non-terminal residue" evidence="1">
    <location>
        <position position="1"/>
    </location>
</feature>
<organismHost>
    <name type="scientific">Homo sapiens</name>
    <name type="common">Human</name>
    <dbReference type="NCBI Taxonomy" id="9606"/>
</organismHost>
<keyword evidence="1" id="KW-0696">RNA-directed RNA polymerase</keyword>
<feature type="non-terminal residue" evidence="1">
    <location>
        <position position="40"/>
    </location>
</feature>
<proteinExistence type="predicted"/>
<name>A0A097ZMV5_TOSV</name>
<keyword evidence="1" id="KW-0548">Nucleotidyltransferase</keyword>
<accession>A0A097ZMV5</accession>
<organism evidence="1">
    <name type="scientific">Toscana virus</name>
    <name type="common">Tos</name>
    <dbReference type="NCBI Taxonomy" id="11590"/>
    <lineage>
        <taxon>Viruses</taxon>
        <taxon>Riboviria</taxon>
        <taxon>Orthornavirae</taxon>
        <taxon>Negarnaviricota</taxon>
        <taxon>Polyploviricotina</taxon>
        <taxon>Bunyaviricetes</taxon>
        <taxon>Hareavirales</taxon>
        <taxon>Phenuiviridae</taxon>
        <taxon>Phlebovirus</taxon>
        <taxon>Phlebovirus toscanaense</taxon>
    </lineage>
</organism>
<sequence length="40" mass="4855">SRRRCCQRSQKYSDLSLQVFLTHRLFNTMQRISATPFQLH</sequence>
<evidence type="ECO:0000313" key="1">
    <source>
        <dbReference type="EMBL" id="BAP76018.1"/>
    </source>
</evidence>